<dbReference type="InterPro" id="IPR036390">
    <property type="entry name" value="WH_DNA-bd_sf"/>
</dbReference>
<dbReference type="InterPro" id="IPR008920">
    <property type="entry name" value="TF_FadR/GntR_C"/>
</dbReference>
<dbReference type="Proteomes" id="UP001500236">
    <property type="component" value="Unassembled WGS sequence"/>
</dbReference>
<evidence type="ECO:0000313" key="6">
    <source>
        <dbReference type="Proteomes" id="UP001500236"/>
    </source>
</evidence>
<dbReference type="SUPFAM" id="SSF46785">
    <property type="entry name" value="Winged helix' DNA-binding domain"/>
    <property type="match status" value="1"/>
</dbReference>
<dbReference type="Pfam" id="PF00392">
    <property type="entry name" value="GntR"/>
    <property type="match status" value="1"/>
</dbReference>
<sequence length="472" mass="50739">MTASRGRPRIQETADQIVASVLATAGPRVSTAEFSTRRVAELTGLSQSVVSRAFRRIRRAGEHAGRRGGERGGEDEAIETIRAVETSGRALQLGRVRVSFPEILVEFREVAPAEERAVSPRPTAFGRRAAAVMAALEVSGARGWPEQGEAAPASGESVRGLRVVWRPGAIGWEEFAGSVAGLLDRCLPVDDAVPGDLLQQLAARAGRGLHGVDWRRGEPVETRQFSDSESLAVPEYPAPGRASRWLPHAQLSVTEQIAIALRKEIMNAGYRPGDRLSAAPLASRLGLGAGTVRTAMRRLADDGLLASGAGGFSVPQVTGADVIDLYAARLHVGMVLLRGCAVQPRHRLLPARLALGAVEAAAREGGGADVDQADLQFQQELADAAGLDQSARSFHALTLRVRMFISVLQLDYTPAVERIVHDDRRLMAELIAGRAEEAVRTWRAKLDNAVRHMSALAPEAFDADLWARLSRM</sequence>
<evidence type="ECO:0000259" key="4">
    <source>
        <dbReference type="PROSITE" id="PS50949"/>
    </source>
</evidence>
<protein>
    <recommendedName>
        <fullName evidence="4">HTH gntR-type domain-containing protein</fullName>
    </recommendedName>
</protein>
<dbReference type="Gene3D" id="1.10.10.10">
    <property type="entry name" value="Winged helix-like DNA-binding domain superfamily/Winged helix DNA-binding domain"/>
    <property type="match status" value="1"/>
</dbReference>
<accession>A0ABP6LQP2</accession>
<dbReference type="RefSeq" id="WP_344685030.1">
    <property type="nucleotide sequence ID" value="NZ_BAAAVT010000003.1"/>
</dbReference>
<dbReference type="InterPro" id="IPR000524">
    <property type="entry name" value="Tscrpt_reg_HTH_GntR"/>
</dbReference>
<dbReference type="EMBL" id="BAAAVT010000003">
    <property type="protein sequence ID" value="GAA3054754.1"/>
    <property type="molecule type" value="Genomic_DNA"/>
</dbReference>
<dbReference type="InterPro" id="IPR036388">
    <property type="entry name" value="WH-like_DNA-bd_sf"/>
</dbReference>
<dbReference type="PANTHER" id="PTHR43537:SF5">
    <property type="entry name" value="UXU OPERON TRANSCRIPTIONAL REGULATOR"/>
    <property type="match status" value="1"/>
</dbReference>
<dbReference type="PANTHER" id="PTHR43537">
    <property type="entry name" value="TRANSCRIPTIONAL REGULATOR, GNTR FAMILY"/>
    <property type="match status" value="1"/>
</dbReference>
<dbReference type="PROSITE" id="PS50949">
    <property type="entry name" value="HTH_GNTR"/>
    <property type="match status" value="1"/>
</dbReference>
<proteinExistence type="predicted"/>
<organism evidence="5 6">
    <name type="scientific">Nesterenkonia aethiopica</name>
    <dbReference type="NCBI Taxonomy" id="269144"/>
    <lineage>
        <taxon>Bacteria</taxon>
        <taxon>Bacillati</taxon>
        <taxon>Actinomycetota</taxon>
        <taxon>Actinomycetes</taxon>
        <taxon>Micrococcales</taxon>
        <taxon>Micrococcaceae</taxon>
        <taxon>Nesterenkonia</taxon>
    </lineage>
</organism>
<dbReference type="SUPFAM" id="SSF48008">
    <property type="entry name" value="GntR ligand-binding domain-like"/>
    <property type="match status" value="1"/>
</dbReference>
<comment type="caution">
    <text evidence="5">The sequence shown here is derived from an EMBL/GenBank/DDBJ whole genome shotgun (WGS) entry which is preliminary data.</text>
</comment>
<evidence type="ECO:0000256" key="2">
    <source>
        <dbReference type="ARBA" id="ARBA00023125"/>
    </source>
</evidence>
<dbReference type="SMART" id="SM00345">
    <property type="entry name" value="HTH_GNTR"/>
    <property type="match status" value="1"/>
</dbReference>
<keyword evidence="6" id="KW-1185">Reference proteome</keyword>
<keyword evidence="1" id="KW-0805">Transcription regulation</keyword>
<evidence type="ECO:0000256" key="3">
    <source>
        <dbReference type="ARBA" id="ARBA00023163"/>
    </source>
</evidence>
<feature type="domain" description="HTH gntR-type" evidence="4">
    <location>
        <begin position="251"/>
        <end position="325"/>
    </location>
</feature>
<reference evidence="6" key="1">
    <citation type="journal article" date="2019" name="Int. J. Syst. Evol. Microbiol.">
        <title>The Global Catalogue of Microorganisms (GCM) 10K type strain sequencing project: providing services to taxonomists for standard genome sequencing and annotation.</title>
        <authorList>
            <consortium name="The Broad Institute Genomics Platform"/>
            <consortium name="The Broad Institute Genome Sequencing Center for Infectious Disease"/>
            <person name="Wu L."/>
            <person name="Ma J."/>
        </authorList>
    </citation>
    <scope>NUCLEOTIDE SEQUENCE [LARGE SCALE GENOMIC DNA]</scope>
    <source>
        <strain evidence="6">JCM 14309</strain>
    </source>
</reference>
<evidence type="ECO:0000256" key="1">
    <source>
        <dbReference type="ARBA" id="ARBA00023015"/>
    </source>
</evidence>
<name>A0ABP6LQP2_9MICC</name>
<evidence type="ECO:0000313" key="5">
    <source>
        <dbReference type="EMBL" id="GAA3054754.1"/>
    </source>
</evidence>
<dbReference type="Gene3D" id="1.20.120.530">
    <property type="entry name" value="GntR ligand-binding domain-like"/>
    <property type="match status" value="1"/>
</dbReference>
<gene>
    <name evidence="5" type="ORF">GCM10010529_06020</name>
</gene>
<keyword evidence="3" id="KW-0804">Transcription</keyword>
<keyword evidence="2" id="KW-0238">DNA-binding</keyword>